<evidence type="ECO:0000256" key="1">
    <source>
        <dbReference type="SAM" id="MobiDB-lite"/>
    </source>
</evidence>
<organism evidence="3 4">
    <name type="scientific">Sulfobacillus benefaciens</name>
    <dbReference type="NCBI Taxonomy" id="453960"/>
    <lineage>
        <taxon>Bacteria</taxon>
        <taxon>Bacillati</taxon>
        <taxon>Bacillota</taxon>
        <taxon>Clostridia</taxon>
        <taxon>Eubacteriales</taxon>
        <taxon>Clostridiales Family XVII. Incertae Sedis</taxon>
        <taxon>Sulfobacillus</taxon>
    </lineage>
</organism>
<dbReference type="AlphaFoldDB" id="A0A2T2WUR6"/>
<sequence length="96" mass="10273">MKVLALMLWLMPPAHTAVMRSCVFCLGRASLSDTGHSPMGWDSSLANGLKDPAYAKPGVIFFLLGSSPPLLRTPDGPNPGLTLVTPMMSPSYDKKN</sequence>
<keyword evidence="2" id="KW-0732">Signal</keyword>
<dbReference type="EMBL" id="PXYW01000139">
    <property type="protein sequence ID" value="PSR25976.1"/>
    <property type="molecule type" value="Genomic_DNA"/>
</dbReference>
<evidence type="ECO:0008006" key="5">
    <source>
        <dbReference type="Google" id="ProtNLM"/>
    </source>
</evidence>
<accession>A0A2T2WUR6</accession>
<feature type="region of interest" description="Disordered" evidence="1">
    <location>
        <begin position="74"/>
        <end position="96"/>
    </location>
</feature>
<protein>
    <recommendedName>
        <fullName evidence="5">Secreted protein</fullName>
    </recommendedName>
</protein>
<evidence type="ECO:0000256" key="2">
    <source>
        <dbReference type="SAM" id="SignalP"/>
    </source>
</evidence>
<feature type="chain" id="PRO_5039390823" description="Secreted protein" evidence="2">
    <location>
        <begin position="17"/>
        <end position="96"/>
    </location>
</feature>
<feature type="signal peptide" evidence="2">
    <location>
        <begin position="1"/>
        <end position="16"/>
    </location>
</feature>
<gene>
    <name evidence="3" type="ORF">C7B46_20410</name>
</gene>
<reference evidence="3 4" key="1">
    <citation type="journal article" date="2014" name="BMC Genomics">
        <title>Comparison of environmental and isolate Sulfobacillus genomes reveals diverse carbon, sulfur, nitrogen, and hydrogen metabolisms.</title>
        <authorList>
            <person name="Justice N.B."/>
            <person name="Norman A."/>
            <person name="Brown C.T."/>
            <person name="Singh A."/>
            <person name="Thomas B.C."/>
            <person name="Banfield J.F."/>
        </authorList>
    </citation>
    <scope>NUCLEOTIDE SEQUENCE [LARGE SCALE GENOMIC DNA]</scope>
    <source>
        <strain evidence="3">AMDSBA4</strain>
    </source>
</reference>
<proteinExistence type="predicted"/>
<evidence type="ECO:0000313" key="3">
    <source>
        <dbReference type="EMBL" id="PSR25976.1"/>
    </source>
</evidence>
<name>A0A2T2WUR6_9FIRM</name>
<comment type="caution">
    <text evidence="3">The sequence shown here is derived from an EMBL/GenBank/DDBJ whole genome shotgun (WGS) entry which is preliminary data.</text>
</comment>
<evidence type="ECO:0000313" key="4">
    <source>
        <dbReference type="Proteomes" id="UP000242972"/>
    </source>
</evidence>
<dbReference type="Proteomes" id="UP000242972">
    <property type="component" value="Unassembled WGS sequence"/>
</dbReference>